<proteinExistence type="predicted"/>
<keyword evidence="2" id="KW-1185">Reference proteome</keyword>
<dbReference type="EnsemblPlants" id="OMERI11G00880.2">
    <property type="protein sequence ID" value="OMERI11G00880.2"/>
    <property type="gene ID" value="OMERI11G00880"/>
</dbReference>
<dbReference type="Proteomes" id="UP000008021">
    <property type="component" value="Chromosome 11"/>
</dbReference>
<protein>
    <submittedName>
        <fullName evidence="1">Uncharacterized protein</fullName>
    </submittedName>
</protein>
<evidence type="ECO:0000313" key="1">
    <source>
        <dbReference type="EnsemblPlants" id="OMERI11G00880.2"/>
    </source>
</evidence>
<reference evidence="1" key="1">
    <citation type="submission" date="2015-04" db="UniProtKB">
        <authorList>
            <consortium name="EnsemblPlants"/>
        </authorList>
    </citation>
    <scope>IDENTIFICATION</scope>
</reference>
<evidence type="ECO:0000313" key="2">
    <source>
        <dbReference type="Proteomes" id="UP000008021"/>
    </source>
</evidence>
<sequence length="102" mass="10890">MPTRSAQGKEEYVKHEQIEDAVLSTEKCNATGKRKTAAGLRSENRLIVGVGKVYMEDIKLTSATAMAMAHSGSGGGGLGCKLQWTAAVPRMMEPPHDLAFSP</sequence>
<reference evidence="1" key="2">
    <citation type="submission" date="2018-05" db="EMBL/GenBank/DDBJ databases">
        <title>OmerRS3 (Oryza meridionalis Reference Sequence Version 3).</title>
        <authorList>
            <person name="Zhang J."/>
            <person name="Kudrna D."/>
            <person name="Lee S."/>
            <person name="Talag J."/>
            <person name="Welchert J."/>
            <person name="Wing R.A."/>
        </authorList>
    </citation>
    <scope>NUCLEOTIDE SEQUENCE [LARGE SCALE GENOMIC DNA]</scope>
    <source>
        <strain evidence="1">cv. OR44</strain>
    </source>
</reference>
<dbReference type="AlphaFoldDB" id="A0A0E0F1L1"/>
<name>A0A0E0F1L1_9ORYZ</name>
<dbReference type="HOGENOM" id="CLU_2281920_0_0_1"/>
<dbReference type="Gramene" id="OMERI11G00880.2">
    <property type="protein sequence ID" value="OMERI11G00880.2"/>
    <property type="gene ID" value="OMERI11G00880"/>
</dbReference>
<organism evidence="1">
    <name type="scientific">Oryza meridionalis</name>
    <dbReference type="NCBI Taxonomy" id="40149"/>
    <lineage>
        <taxon>Eukaryota</taxon>
        <taxon>Viridiplantae</taxon>
        <taxon>Streptophyta</taxon>
        <taxon>Embryophyta</taxon>
        <taxon>Tracheophyta</taxon>
        <taxon>Spermatophyta</taxon>
        <taxon>Magnoliopsida</taxon>
        <taxon>Liliopsida</taxon>
        <taxon>Poales</taxon>
        <taxon>Poaceae</taxon>
        <taxon>BOP clade</taxon>
        <taxon>Oryzoideae</taxon>
        <taxon>Oryzeae</taxon>
        <taxon>Oryzinae</taxon>
        <taxon>Oryza</taxon>
    </lineage>
</organism>
<accession>A0A0E0F1L1</accession>